<evidence type="ECO:0000313" key="2">
    <source>
        <dbReference type="EMBL" id="KAK9059767.1"/>
    </source>
</evidence>
<feature type="domain" description="At1g61320/AtMIF1 LRR" evidence="1">
    <location>
        <begin position="146"/>
        <end position="385"/>
    </location>
</feature>
<dbReference type="PANTHER" id="PTHR34145:SF53">
    <property type="entry name" value="LEUCINE-RICH REPEAT DOMAIN SUPERFAMILY"/>
    <property type="match status" value="1"/>
</dbReference>
<dbReference type="InterPro" id="IPR053772">
    <property type="entry name" value="At1g61320/At1g61330-like"/>
</dbReference>
<accession>A0AAP0CT61</accession>
<evidence type="ECO:0000313" key="3">
    <source>
        <dbReference type="Proteomes" id="UP001408789"/>
    </source>
</evidence>
<sequence length="447" mass="51416">MEQESNSFTDDSTRSEIDEDYISKLPDEILGKILSIHPLDSGSKAVAVFTGLLNRPCIKNGGTPLKIQDFESLIGDFLDSFDENYPLKMPRKAEFHFSNDFIITASLGLNKKLNLDFSKGNQEFPRQFGWEIVLNTMDFAHSSPNLFSVKTLKLTSVNYSRCELVSSLINKFRYVESLIIEKCDGLRSLRVEGLAKLQSLSVSDCVNLKSVYLEALELKSLRSNGFLCWFSLENVMYLKDVKLDFKGPGFNYLNPGLYNPLLRAIRDVNVLTLHGWMFKEVFGPLLSSEQNEQHFKFSQLEELWWIDSCMEDDNINSLFHFLKFCTSLKRLFISIDTQSYPVPCIGEHESYTKVQKGRMRKLKVVKVEGFEKEVDIMLLNEHLMEVFDVEPRIVEVRKGKQSRCLLRIPKRQAVGKTTESSKLKFSYKFVEEVEDKTGLCSKHPHMP</sequence>
<name>A0AAP0CT61_9ASTR</name>
<reference evidence="2 3" key="1">
    <citation type="submission" date="2024-04" db="EMBL/GenBank/DDBJ databases">
        <title>The reference genome of an endangered Asteraceae, Deinandra increscens subsp. villosa, native to the Central Coast of California.</title>
        <authorList>
            <person name="Guilliams M."/>
            <person name="Hasenstab-Lehman K."/>
            <person name="Meyer R."/>
            <person name="Mcevoy S."/>
        </authorList>
    </citation>
    <scope>NUCLEOTIDE SEQUENCE [LARGE SCALE GENOMIC DNA]</scope>
    <source>
        <tissue evidence="2">Leaf</tissue>
    </source>
</reference>
<dbReference type="Proteomes" id="UP001408789">
    <property type="component" value="Unassembled WGS sequence"/>
</dbReference>
<comment type="caution">
    <text evidence="2">The sequence shown here is derived from an EMBL/GenBank/DDBJ whole genome shotgun (WGS) entry which is preliminary data.</text>
</comment>
<gene>
    <name evidence="2" type="ORF">SSX86_020471</name>
</gene>
<protein>
    <recommendedName>
        <fullName evidence="1">At1g61320/AtMIF1 LRR domain-containing protein</fullName>
    </recommendedName>
</protein>
<dbReference type="InterPro" id="IPR055357">
    <property type="entry name" value="LRR_At1g61320_AtMIF1"/>
</dbReference>
<dbReference type="InterPro" id="IPR032675">
    <property type="entry name" value="LRR_dom_sf"/>
</dbReference>
<evidence type="ECO:0000259" key="1">
    <source>
        <dbReference type="Pfam" id="PF23622"/>
    </source>
</evidence>
<proteinExistence type="predicted"/>
<dbReference type="PANTHER" id="PTHR34145">
    <property type="entry name" value="OS02G0105600 PROTEIN"/>
    <property type="match status" value="1"/>
</dbReference>
<keyword evidence="3" id="KW-1185">Reference proteome</keyword>
<dbReference type="EMBL" id="JBCNJP010000020">
    <property type="protein sequence ID" value="KAK9059767.1"/>
    <property type="molecule type" value="Genomic_DNA"/>
</dbReference>
<dbReference type="Pfam" id="PF23622">
    <property type="entry name" value="LRR_At1g61320_AtMIF1"/>
    <property type="match status" value="1"/>
</dbReference>
<dbReference type="Gene3D" id="3.80.10.10">
    <property type="entry name" value="Ribonuclease Inhibitor"/>
    <property type="match status" value="1"/>
</dbReference>
<dbReference type="AlphaFoldDB" id="A0AAP0CT61"/>
<organism evidence="2 3">
    <name type="scientific">Deinandra increscens subsp. villosa</name>
    <dbReference type="NCBI Taxonomy" id="3103831"/>
    <lineage>
        <taxon>Eukaryota</taxon>
        <taxon>Viridiplantae</taxon>
        <taxon>Streptophyta</taxon>
        <taxon>Embryophyta</taxon>
        <taxon>Tracheophyta</taxon>
        <taxon>Spermatophyta</taxon>
        <taxon>Magnoliopsida</taxon>
        <taxon>eudicotyledons</taxon>
        <taxon>Gunneridae</taxon>
        <taxon>Pentapetalae</taxon>
        <taxon>asterids</taxon>
        <taxon>campanulids</taxon>
        <taxon>Asterales</taxon>
        <taxon>Asteraceae</taxon>
        <taxon>Asteroideae</taxon>
        <taxon>Heliantheae alliance</taxon>
        <taxon>Madieae</taxon>
        <taxon>Madiinae</taxon>
        <taxon>Deinandra</taxon>
    </lineage>
</organism>
<dbReference type="SUPFAM" id="SSF52047">
    <property type="entry name" value="RNI-like"/>
    <property type="match status" value="1"/>
</dbReference>